<sequence length="132" mass="15762">MLTKNISYFSKTIVYEAKDFDKKKRKLANRYPATLDSSLVNDDSLILKDYIIDERQNTEKSPYQTWKDEIENDNLRSLIENLSEYQQNTIRDYFFRCLKDSEIAEKRGISQQSVSKTRRLVIKKLRRDMNHG</sequence>
<name>A0ABY1KR01_9BACI</name>
<protein>
    <submittedName>
        <fullName evidence="1">RNA polymerase sigma factor, sigma-70 family</fullName>
    </submittedName>
</protein>
<dbReference type="RefSeq" id="WP_076570602.1">
    <property type="nucleotide sequence ID" value="NZ_FTOK01000003.1"/>
</dbReference>
<reference evidence="1 2" key="1">
    <citation type="submission" date="2017-01" db="EMBL/GenBank/DDBJ databases">
        <authorList>
            <person name="Varghese N."/>
            <person name="Submissions S."/>
        </authorList>
    </citation>
    <scope>NUCLEOTIDE SEQUENCE [LARGE SCALE GENOMIC DNA]</scope>
    <source>
        <strain evidence="1 2">DSM 22782</strain>
    </source>
</reference>
<dbReference type="Proteomes" id="UP000199777">
    <property type="component" value="Unassembled WGS sequence"/>
</dbReference>
<dbReference type="InterPro" id="IPR014284">
    <property type="entry name" value="RNA_pol_sigma-70_dom"/>
</dbReference>
<gene>
    <name evidence="1" type="ORF">SAMN05421758_103277</name>
</gene>
<organism evidence="1 2">
    <name type="scientific">Salimicrobium salexigens</name>
    <dbReference type="NCBI Taxonomy" id="908941"/>
    <lineage>
        <taxon>Bacteria</taxon>
        <taxon>Bacillati</taxon>
        <taxon>Bacillota</taxon>
        <taxon>Bacilli</taxon>
        <taxon>Bacillales</taxon>
        <taxon>Bacillaceae</taxon>
        <taxon>Salimicrobium</taxon>
    </lineage>
</organism>
<evidence type="ECO:0000313" key="2">
    <source>
        <dbReference type="Proteomes" id="UP000199777"/>
    </source>
</evidence>
<proteinExistence type="predicted"/>
<keyword evidence="2" id="KW-1185">Reference proteome</keyword>
<accession>A0ABY1KR01</accession>
<dbReference type="InterPro" id="IPR013324">
    <property type="entry name" value="RNA_pol_sigma_r3/r4-like"/>
</dbReference>
<dbReference type="NCBIfam" id="TIGR02937">
    <property type="entry name" value="sigma70-ECF"/>
    <property type="match status" value="1"/>
</dbReference>
<dbReference type="Gene3D" id="1.20.140.160">
    <property type="match status" value="1"/>
</dbReference>
<comment type="caution">
    <text evidence="1">The sequence shown here is derived from an EMBL/GenBank/DDBJ whole genome shotgun (WGS) entry which is preliminary data.</text>
</comment>
<dbReference type="SUPFAM" id="SSF88659">
    <property type="entry name" value="Sigma3 and sigma4 domains of RNA polymerase sigma factors"/>
    <property type="match status" value="1"/>
</dbReference>
<evidence type="ECO:0000313" key="1">
    <source>
        <dbReference type="EMBL" id="SIS66749.1"/>
    </source>
</evidence>
<dbReference type="EMBL" id="FTOK01000003">
    <property type="protein sequence ID" value="SIS66749.1"/>
    <property type="molecule type" value="Genomic_DNA"/>
</dbReference>